<dbReference type="RefSeq" id="WP_121009310.1">
    <property type="nucleotide sequence ID" value="NZ_RBXO01000001.1"/>
</dbReference>
<evidence type="ECO:0000313" key="2">
    <source>
        <dbReference type="Proteomes" id="UP000282084"/>
    </source>
</evidence>
<gene>
    <name evidence="1" type="ORF">C8E97_6260</name>
</gene>
<dbReference type="EMBL" id="RBXO01000001">
    <property type="protein sequence ID" value="RKT57538.1"/>
    <property type="molecule type" value="Genomic_DNA"/>
</dbReference>
<proteinExistence type="predicted"/>
<evidence type="ECO:0000313" key="1">
    <source>
        <dbReference type="EMBL" id="RKT57538.1"/>
    </source>
</evidence>
<protein>
    <submittedName>
        <fullName evidence="1">Uncharacterized protein</fullName>
    </submittedName>
</protein>
<dbReference type="AlphaFoldDB" id="A0A495WCK2"/>
<dbReference type="Proteomes" id="UP000282084">
    <property type="component" value="Unassembled WGS sequence"/>
</dbReference>
<organism evidence="1 2">
    <name type="scientific">Saccharothrix australiensis</name>
    <dbReference type="NCBI Taxonomy" id="2072"/>
    <lineage>
        <taxon>Bacteria</taxon>
        <taxon>Bacillati</taxon>
        <taxon>Actinomycetota</taxon>
        <taxon>Actinomycetes</taxon>
        <taxon>Pseudonocardiales</taxon>
        <taxon>Pseudonocardiaceae</taxon>
        <taxon>Saccharothrix</taxon>
    </lineage>
</organism>
<accession>A0A495WCK2</accession>
<keyword evidence="2" id="KW-1185">Reference proteome</keyword>
<reference evidence="1 2" key="1">
    <citation type="submission" date="2018-10" db="EMBL/GenBank/DDBJ databases">
        <title>Sequencing the genomes of 1000 actinobacteria strains.</title>
        <authorList>
            <person name="Klenk H.-P."/>
        </authorList>
    </citation>
    <scope>NUCLEOTIDE SEQUENCE [LARGE SCALE GENOMIC DNA]</scope>
    <source>
        <strain evidence="1 2">DSM 43800</strain>
    </source>
</reference>
<comment type="caution">
    <text evidence="1">The sequence shown here is derived from an EMBL/GenBank/DDBJ whole genome shotgun (WGS) entry which is preliminary data.</text>
</comment>
<name>A0A495WCK2_9PSEU</name>
<sequence length="81" mass="8720">MADFLLLVLHDRDEAEELARGLRAAGWAPCAVHKDLLAGEDDAEDADWVVEVATAPGGAPAHTRRAELEALLEPRDGFVTD</sequence>